<comment type="caution">
    <text evidence="3">The sequence shown here is derived from an EMBL/GenBank/DDBJ whole genome shotgun (WGS) entry which is preliminary data.</text>
</comment>
<dbReference type="CDD" id="cd06259">
    <property type="entry name" value="YdcF-like"/>
    <property type="match status" value="1"/>
</dbReference>
<protein>
    <submittedName>
        <fullName evidence="3">YdcF family protein</fullName>
    </submittedName>
</protein>
<keyword evidence="1" id="KW-0812">Transmembrane</keyword>
<proteinExistence type="predicted"/>
<feature type="domain" description="DUF218" evidence="2">
    <location>
        <begin position="59"/>
        <end position="193"/>
    </location>
</feature>
<dbReference type="Gene3D" id="3.40.50.620">
    <property type="entry name" value="HUPs"/>
    <property type="match status" value="1"/>
</dbReference>
<dbReference type="Proteomes" id="UP000632125">
    <property type="component" value="Unassembled WGS sequence"/>
</dbReference>
<feature type="transmembrane region" description="Helical" evidence="1">
    <location>
        <begin position="20"/>
        <end position="43"/>
    </location>
</feature>
<keyword evidence="1" id="KW-0472">Membrane</keyword>
<keyword evidence="4" id="KW-1185">Reference proteome</keyword>
<dbReference type="EMBL" id="JACXIY010000016">
    <property type="protein sequence ID" value="MBD2869838.1"/>
    <property type="molecule type" value="Genomic_DNA"/>
</dbReference>
<evidence type="ECO:0000256" key="1">
    <source>
        <dbReference type="SAM" id="Phobius"/>
    </source>
</evidence>
<dbReference type="InterPro" id="IPR003848">
    <property type="entry name" value="DUF218"/>
</dbReference>
<evidence type="ECO:0000313" key="3">
    <source>
        <dbReference type="EMBL" id="MBD2869838.1"/>
    </source>
</evidence>
<sequence length="225" mass="24497">MAATGRRSRPRKRAKKTRSWLLLFRLAAWLVVAGVFWCGYLLWLINGFPSDKPVAKAEAGIVLGAALWNDVPSPALKERLDYAAELVQGGIVDKLILTGGLDANGATITEAEGMREYLTKAKGISADKLLLENKATSTYENLLFSKAVADASGLESLVVITHDYHAARAKEVAKRLDYGQFQVAATKSKVLNPVLNETREVLAFTKWKLDSLLLALGIGPSESKL</sequence>
<evidence type="ECO:0000313" key="4">
    <source>
        <dbReference type="Proteomes" id="UP000632125"/>
    </source>
</evidence>
<gene>
    <name evidence="3" type="ORF">IDH41_14705</name>
</gene>
<dbReference type="InterPro" id="IPR051599">
    <property type="entry name" value="Cell_Envelope_Assoc"/>
</dbReference>
<organism evidence="3 4">
    <name type="scientific">Paenibacillus arenilitoris</name>
    <dbReference type="NCBI Taxonomy" id="2772299"/>
    <lineage>
        <taxon>Bacteria</taxon>
        <taxon>Bacillati</taxon>
        <taxon>Bacillota</taxon>
        <taxon>Bacilli</taxon>
        <taxon>Bacillales</taxon>
        <taxon>Paenibacillaceae</taxon>
        <taxon>Paenibacillus</taxon>
    </lineage>
</organism>
<name>A0A927H6R4_9BACL</name>
<keyword evidence="1" id="KW-1133">Transmembrane helix</keyword>
<dbReference type="GO" id="GO:0005886">
    <property type="term" value="C:plasma membrane"/>
    <property type="evidence" value="ECO:0007669"/>
    <property type="project" value="TreeGrafter"/>
</dbReference>
<reference evidence="3" key="1">
    <citation type="submission" date="2020-09" db="EMBL/GenBank/DDBJ databases">
        <title>A novel bacterium of genus Paenibacillus, isolated from South China Sea.</title>
        <authorList>
            <person name="Huang H."/>
            <person name="Mo K."/>
            <person name="Hu Y."/>
        </authorList>
    </citation>
    <scope>NUCLEOTIDE SEQUENCE</scope>
    <source>
        <strain evidence="3">IB182493</strain>
    </source>
</reference>
<accession>A0A927H6R4</accession>
<dbReference type="PANTHER" id="PTHR30336">
    <property type="entry name" value="INNER MEMBRANE PROTEIN, PROBABLE PERMEASE"/>
    <property type="match status" value="1"/>
</dbReference>
<evidence type="ECO:0000259" key="2">
    <source>
        <dbReference type="Pfam" id="PF02698"/>
    </source>
</evidence>
<dbReference type="InterPro" id="IPR014729">
    <property type="entry name" value="Rossmann-like_a/b/a_fold"/>
</dbReference>
<dbReference type="PANTHER" id="PTHR30336:SF20">
    <property type="entry name" value="DUF218 DOMAIN-CONTAINING PROTEIN"/>
    <property type="match status" value="1"/>
</dbReference>
<dbReference type="Pfam" id="PF02698">
    <property type="entry name" value="DUF218"/>
    <property type="match status" value="1"/>
</dbReference>
<dbReference type="AlphaFoldDB" id="A0A927H6R4"/>